<feature type="signal peptide" evidence="1">
    <location>
        <begin position="1"/>
        <end position="23"/>
    </location>
</feature>
<evidence type="ECO:0000313" key="3">
    <source>
        <dbReference type="Proteomes" id="UP000474565"/>
    </source>
</evidence>
<dbReference type="AlphaFoldDB" id="A0A6L8MT65"/>
<proteinExistence type="predicted"/>
<name>A0A6L8MT65_9BURK</name>
<dbReference type="PROSITE" id="PS51257">
    <property type="entry name" value="PROKAR_LIPOPROTEIN"/>
    <property type="match status" value="1"/>
</dbReference>
<reference evidence="2 3" key="1">
    <citation type="submission" date="2019-12" db="EMBL/GenBank/DDBJ databases">
        <title>Novel species isolated from a subtropical stream in China.</title>
        <authorList>
            <person name="Lu H."/>
        </authorList>
    </citation>
    <scope>NUCLEOTIDE SEQUENCE [LARGE SCALE GENOMIC DNA]</scope>
    <source>
        <strain evidence="2 3">FT50W</strain>
    </source>
</reference>
<protein>
    <submittedName>
        <fullName evidence="2">Uncharacterized protein</fullName>
    </submittedName>
</protein>
<feature type="chain" id="PRO_5026912511" evidence="1">
    <location>
        <begin position="24"/>
        <end position="298"/>
    </location>
</feature>
<comment type="caution">
    <text evidence="2">The sequence shown here is derived from an EMBL/GenBank/DDBJ whole genome shotgun (WGS) entry which is preliminary data.</text>
</comment>
<evidence type="ECO:0000256" key="1">
    <source>
        <dbReference type="SAM" id="SignalP"/>
    </source>
</evidence>
<accession>A0A6L8MT65</accession>
<gene>
    <name evidence="2" type="ORF">GTP44_25290</name>
</gene>
<dbReference type="EMBL" id="WWCP01000055">
    <property type="protein sequence ID" value="MYM85240.1"/>
    <property type="molecule type" value="Genomic_DNA"/>
</dbReference>
<dbReference type="RefSeq" id="WP_161021570.1">
    <property type="nucleotide sequence ID" value="NZ_WWCP01000055.1"/>
</dbReference>
<organism evidence="2 3">
    <name type="scientific">Duganella lactea</name>
    <dbReference type="NCBI Taxonomy" id="2692173"/>
    <lineage>
        <taxon>Bacteria</taxon>
        <taxon>Pseudomonadati</taxon>
        <taxon>Pseudomonadota</taxon>
        <taxon>Betaproteobacteria</taxon>
        <taxon>Burkholderiales</taxon>
        <taxon>Oxalobacteraceae</taxon>
        <taxon>Telluria group</taxon>
        <taxon>Duganella</taxon>
    </lineage>
</organism>
<sequence length="298" mass="33086">MKKSNSYLALAFGLALCACTTPAPKLTPEHAAAKRIATLNVYEDNTVALRTNRQYAWTSGVDILALEVDGQVYNAKDLQALEPQPDGRNTGVLTFAAGEKRIVNYDKLTWLVCTTAKRCNTPRDHFMTAMDLRDMLNPDRIRSYAGAPTDPREAFMKDSRAYPLLKSYEGKFSISSTDRAKADAQTVATILANWDSKAPQRAAENEAAKLRYEKENAARQAAIRDERVGVQTSCEMAGRSTPEISRSRQISCSRYGQTNIDEMEKLGWNVVSVSTQTGTDSIGILTFYSHRLTLQKVK</sequence>
<dbReference type="Proteomes" id="UP000474565">
    <property type="component" value="Unassembled WGS sequence"/>
</dbReference>
<evidence type="ECO:0000313" key="2">
    <source>
        <dbReference type="EMBL" id="MYM85240.1"/>
    </source>
</evidence>
<keyword evidence="1" id="KW-0732">Signal</keyword>